<reference evidence="3" key="1">
    <citation type="journal article" date="2023" name="GigaByte">
        <title>Genome assembly of the bearded iris, Iris pallida Lam.</title>
        <authorList>
            <person name="Bruccoleri R.E."/>
            <person name="Oakeley E.J."/>
            <person name="Faust A.M.E."/>
            <person name="Altorfer M."/>
            <person name="Dessus-Babus S."/>
            <person name="Burckhardt D."/>
            <person name="Oertli M."/>
            <person name="Naumann U."/>
            <person name="Petersen F."/>
            <person name="Wong J."/>
        </authorList>
    </citation>
    <scope>NUCLEOTIDE SEQUENCE</scope>
    <source>
        <strain evidence="3">GSM-AAB239-AS_SAM_17_03QT</strain>
    </source>
</reference>
<keyword evidence="4" id="KW-1185">Reference proteome</keyword>
<dbReference type="PANTHER" id="PTHR15600">
    <property type="entry name" value="SACSIN"/>
    <property type="match status" value="1"/>
</dbReference>
<dbReference type="InterPro" id="IPR052972">
    <property type="entry name" value="Sacsin_chaperone_reg"/>
</dbReference>
<sequence>MRNPFSGKKWRKFQLSRLFSTSSVAIKMHVIDVHVIQDGRSVIDKWLIVLCLGAGQTRNMALDRRYLSFNLTPVAGVAAHISQNGQPLSAPTSSCVLSPLPLSGTISLPVTAFGCFLVCHQGGRYLFNKQHDMNLHELKPDDTSQLIESWNKELLLCIRDSYIEMVLEFQKLRKDFLTSSIEFNSARAVSIIMQAYGDKIYSFWPRSKERSVACNGHGAIIPNSSYSKATEEDWVSLIEQVIRPFYKRLVDLPVWQLYNGNAVKADEGMFLSQLGSGNDDNLPPASVCSFIKEHYPVFSVPWELVKEIQAIGVKVREIKPKMVRNLLKSSTSVLLRSIETYVDVLNYCLSDIQLQRSSEGFESGAPGVMGAMPVENLDMSTNVDPSSSSNMQRSHHNVIQSSSSSGGDALEMVTYFGKALYVFGRGVVEDIGRAGGPLGHVATTSGGGIYADRSLPSIAAELKGMPFPTATKSLTRLGISELWVGNREQQLLMRPLADNFVHPQCLEKPLLADFLFDQTVHRFLKLKTFSAHLLSNHLRHLFDEEWVKFVIDSNNTPWVSWDSNTELRGGGPRPEWIRLFWKTFREIKGDLALVSDWPLIPAFLNHPVLCRVKENQSVFIPPVMDVHPISGVSNLDSEGESSGHDFTISDRLESFGNDIVDLQLSKSYLNAFELTKSRYPWLLSVLYQLNIPVYDMSFLECGAASYFFPAPGQSLGQVIVSKLLANKHAGYFFEPATLSNEDRDRLFTLFASDSVSSTICVYKREELDMLRELPIYKTVMNSYTRLVGSDHCTVSPTAFFHPKDERCLSYSKDENLFLHALGVRELNDQEVLVKFALPGFEGKTVGEQEDILLYLYMNWKDLQLDSNTVNTLKETNFVSNANELCAELFKPRDLLDPSDSLLRSVFSGVQNKFPSERFTTDGWLRILRKVGLCTSSQADTIIECARKVELLGSQAMAHREDPEDFEAEFSSPRFEISLELWSLAGSVLDSIFSNFATLYDNAFCEKISRIAFIPAEKGLPCIGGKKGGKRVLSSYGEVILLKDWPLAWSSAPILTKQNAVPPEYSWGSLHLRSPPAFPSVLKHLQVVGRNNGEDTLAHWPTTSGMMTVEDASFEVLKYLDKIWGTLSSSDIMELQKVAFIPVANGTRLVTVRSLFVRLTSNLSPFAFELPSLYLPFVKILKEIGIQEVLSVTYAGDLLLNIQKSCGYQRLNPNELRAVMEILNFICDGETLTRSNTSNWAFDVIVPDDGCRLVLARSCVYVDPNGSQFLGNIDVSRLRFSHPKLPETTCLALGIKKLSDVVVEELDDEQKLEIVDQIGPVSMNKITDKLLSPLLQDAVWIVMNSITNQFPLSEGLSLSKLQSLLGHVAKSLKFVQCLHTRFLLLPKFLDVTRIAKSSAIAGWEGTRRHRTIHFVDKSKSRILVADPPSYMSIYDVIAIVVSQVLEAPAVLPIGPLFACPGGSEKAILNALKLGSEFGAFKHDSRNNVLAGKELLPQDALRVQFLPLRPFYTGEIVAWKTGRDGEKLKYGRVPEDVRPSAGQALYRFPVEISPEETQVLLSTQVFSFKSVSMEDVASLSSSAESNESIAGDEIFLQEAKDNEGKGVHKVAKELQYGKVSSTELVQAVHDMLSAAGINMDAEKQTLLQASLTLQEQFHESQVALLVEQEKADAAIKEADAAKAAWSCRICLSNEVNTTIVPCGHVLCHRCSSAVTRCPFCRCQVSRTMKIYRP</sequence>
<evidence type="ECO:0000313" key="4">
    <source>
        <dbReference type="Proteomes" id="UP001140949"/>
    </source>
</evidence>
<dbReference type="EMBL" id="JANAVB010005599">
    <property type="protein sequence ID" value="KAJ6846088.1"/>
    <property type="molecule type" value="Genomic_DNA"/>
</dbReference>
<evidence type="ECO:0000259" key="2">
    <source>
        <dbReference type="PROSITE" id="PS50089"/>
    </source>
</evidence>
<dbReference type="PROSITE" id="PS50089">
    <property type="entry name" value="ZF_RING_2"/>
    <property type="match status" value="1"/>
</dbReference>
<name>A0AAX6HZ24_IRIPA</name>
<dbReference type="GO" id="GO:0030544">
    <property type="term" value="F:Hsp70 protein binding"/>
    <property type="evidence" value="ECO:0007669"/>
    <property type="project" value="TreeGrafter"/>
</dbReference>
<dbReference type="InterPro" id="IPR001841">
    <property type="entry name" value="Znf_RING"/>
</dbReference>
<keyword evidence="1" id="KW-0863">Zinc-finger</keyword>
<comment type="caution">
    <text evidence="3">The sequence shown here is derived from an EMBL/GenBank/DDBJ whole genome shotgun (WGS) entry which is preliminary data.</text>
</comment>
<dbReference type="Pfam" id="PF13920">
    <property type="entry name" value="zf-C3HC4_3"/>
    <property type="match status" value="1"/>
</dbReference>
<dbReference type="SUPFAM" id="SSF57850">
    <property type="entry name" value="RING/U-box"/>
    <property type="match status" value="1"/>
</dbReference>
<accession>A0AAX6HZ24</accession>
<dbReference type="InterPro" id="IPR013083">
    <property type="entry name" value="Znf_RING/FYVE/PHD"/>
</dbReference>
<organism evidence="3 4">
    <name type="scientific">Iris pallida</name>
    <name type="common">Sweet iris</name>
    <dbReference type="NCBI Taxonomy" id="29817"/>
    <lineage>
        <taxon>Eukaryota</taxon>
        <taxon>Viridiplantae</taxon>
        <taxon>Streptophyta</taxon>
        <taxon>Embryophyta</taxon>
        <taxon>Tracheophyta</taxon>
        <taxon>Spermatophyta</taxon>
        <taxon>Magnoliopsida</taxon>
        <taxon>Liliopsida</taxon>
        <taxon>Asparagales</taxon>
        <taxon>Iridaceae</taxon>
        <taxon>Iridoideae</taxon>
        <taxon>Irideae</taxon>
        <taxon>Iris</taxon>
    </lineage>
</organism>
<keyword evidence="1" id="KW-0862">Zinc</keyword>
<reference evidence="3" key="2">
    <citation type="submission" date="2023-04" db="EMBL/GenBank/DDBJ databases">
        <authorList>
            <person name="Bruccoleri R.E."/>
            <person name="Oakeley E.J."/>
            <person name="Faust A.-M."/>
            <person name="Dessus-Babus S."/>
            <person name="Altorfer M."/>
            <person name="Burckhardt D."/>
            <person name="Oertli M."/>
            <person name="Naumann U."/>
            <person name="Petersen F."/>
            <person name="Wong J."/>
        </authorList>
    </citation>
    <scope>NUCLEOTIDE SEQUENCE</scope>
    <source>
        <strain evidence="3">GSM-AAB239-AS_SAM_17_03QT</strain>
        <tissue evidence="3">Leaf</tissue>
    </source>
</reference>
<dbReference type="Proteomes" id="UP001140949">
    <property type="component" value="Unassembled WGS sequence"/>
</dbReference>
<keyword evidence="1" id="KW-0479">Metal-binding</keyword>
<feature type="domain" description="RING-type" evidence="2">
    <location>
        <begin position="1685"/>
        <end position="1719"/>
    </location>
</feature>
<evidence type="ECO:0000256" key="1">
    <source>
        <dbReference type="PROSITE-ProRule" id="PRU00175"/>
    </source>
</evidence>
<evidence type="ECO:0000313" key="3">
    <source>
        <dbReference type="EMBL" id="KAJ6846088.1"/>
    </source>
</evidence>
<dbReference type="SMART" id="SM00184">
    <property type="entry name" value="RING"/>
    <property type="match status" value="1"/>
</dbReference>
<dbReference type="PANTHER" id="PTHR15600:SF42">
    <property type="entry name" value="SACSIN"/>
    <property type="match status" value="1"/>
</dbReference>
<dbReference type="GO" id="GO:0008270">
    <property type="term" value="F:zinc ion binding"/>
    <property type="evidence" value="ECO:0007669"/>
    <property type="project" value="UniProtKB-KW"/>
</dbReference>
<proteinExistence type="predicted"/>
<gene>
    <name evidence="3" type="ORF">M6B38_278595</name>
</gene>
<protein>
    <submittedName>
        <fullName evidence="3">Sacsin</fullName>
    </submittedName>
</protein>
<dbReference type="Gene3D" id="3.30.40.10">
    <property type="entry name" value="Zinc/RING finger domain, C3HC4 (zinc finger)"/>
    <property type="match status" value="1"/>
</dbReference>